<reference evidence="1 2" key="1">
    <citation type="submission" date="2022-12" db="EMBL/GenBank/DDBJ databases">
        <title>Chromosome-scale assembly of the Ensete ventricosum genome.</title>
        <authorList>
            <person name="Dussert Y."/>
            <person name="Stocks J."/>
            <person name="Wendawek A."/>
            <person name="Woldeyes F."/>
            <person name="Nichols R.A."/>
            <person name="Borrell J.S."/>
        </authorList>
    </citation>
    <scope>NUCLEOTIDE SEQUENCE [LARGE SCALE GENOMIC DNA]</scope>
    <source>
        <strain evidence="2">cv. Maze</strain>
        <tissue evidence="1">Seeds</tissue>
    </source>
</reference>
<protein>
    <recommendedName>
        <fullName evidence="3">Leucine-rich repeat-containing N-terminal plant-type domain-containing protein</fullName>
    </recommendedName>
</protein>
<dbReference type="Gene3D" id="3.80.10.10">
    <property type="entry name" value="Ribonuclease Inhibitor"/>
    <property type="match status" value="1"/>
</dbReference>
<keyword evidence="2" id="KW-1185">Reference proteome</keyword>
<dbReference type="Proteomes" id="UP001222027">
    <property type="component" value="Unassembled WGS sequence"/>
</dbReference>
<dbReference type="InterPro" id="IPR032675">
    <property type="entry name" value="LRR_dom_sf"/>
</dbReference>
<proteinExistence type="predicted"/>
<evidence type="ECO:0008006" key="3">
    <source>
        <dbReference type="Google" id="ProtNLM"/>
    </source>
</evidence>
<sequence>MECGSCLHGVVLLGCLVCLLILALGTLFTSADTLLSEAVALHGVASNWQNIPSNWAGEDPCGDNWQGVKCSNSHITSIMLSNLGISEIDGLQELVHLELSYNEGLNGPIPHSIGNLVKLQKLILVGCRFSGNIQSRTWKAIESIVFISELQPITWTNSQCSW</sequence>
<dbReference type="EMBL" id="JAQQAF010000005">
    <property type="protein sequence ID" value="KAJ8484220.1"/>
    <property type="molecule type" value="Genomic_DNA"/>
</dbReference>
<dbReference type="AlphaFoldDB" id="A0AAV8QS74"/>
<evidence type="ECO:0000313" key="2">
    <source>
        <dbReference type="Proteomes" id="UP001222027"/>
    </source>
</evidence>
<dbReference type="PANTHER" id="PTHR48054">
    <property type="entry name" value="RECEPTOR KINASE-LIKE PROTEIN XA21"/>
    <property type="match status" value="1"/>
</dbReference>
<organism evidence="1 2">
    <name type="scientific">Ensete ventricosum</name>
    <name type="common">Abyssinian banana</name>
    <name type="synonym">Musa ensete</name>
    <dbReference type="NCBI Taxonomy" id="4639"/>
    <lineage>
        <taxon>Eukaryota</taxon>
        <taxon>Viridiplantae</taxon>
        <taxon>Streptophyta</taxon>
        <taxon>Embryophyta</taxon>
        <taxon>Tracheophyta</taxon>
        <taxon>Spermatophyta</taxon>
        <taxon>Magnoliopsida</taxon>
        <taxon>Liliopsida</taxon>
        <taxon>Zingiberales</taxon>
        <taxon>Musaceae</taxon>
        <taxon>Ensete</taxon>
    </lineage>
</organism>
<dbReference type="SUPFAM" id="SSF52058">
    <property type="entry name" value="L domain-like"/>
    <property type="match status" value="1"/>
</dbReference>
<gene>
    <name evidence="1" type="ORF">OPV22_016705</name>
</gene>
<dbReference type="PANTHER" id="PTHR48054:SF82">
    <property type="entry name" value="LRR RECEPTOR-LIKE SERINE_THREONINE-PROTEIN KINASE FLS2"/>
    <property type="match status" value="1"/>
</dbReference>
<evidence type="ECO:0000313" key="1">
    <source>
        <dbReference type="EMBL" id="KAJ8484220.1"/>
    </source>
</evidence>
<dbReference type="InterPro" id="IPR052592">
    <property type="entry name" value="LRR-RLK"/>
</dbReference>
<accession>A0AAV8QS74</accession>
<comment type="caution">
    <text evidence="1">The sequence shown here is derived from an EMBL/GenBank/DDBJ whole genome shotgun (WGS) entry which is preliminary data.</text>
</comment>
<name>A0AAV8QS74_ENSVE</name>